<comment type="caution">
    <text evidence="8">The sequence shown here is derived from an EMBL/GenBank/DDBJ whole genome shotgun (WGS) entry which is preliminary data.</text>
</comment>
<evidence type="ECO:0000313" key="9">
    <source>
        <dbReference type="Proteomes" id="UP000289738"/>
    </source>
</evidence>
<dbReference type="PANTHER" id="PTHR27009">
    <property type="entry name" value="RUST RESISTANCE KINASE LR10-RELATED"/>
    <property type="match status" value="1"/>
</dbReference>
<name>A0A444ZN43_ARAHY</name>
<keyword evidence="9" id="KW-1185">Reference proteome</keyword>
<keyword evidence="5" id="KW-1133">Transmembrane helix</keyword>
<evidence type="ECO:0000256" key="6">
    <source>
        <dbReference type="ARBA" id="ARBA00023136"/>
    </source>
</evidence>
<dbReference type="GO" id="GO:0016020">
    <property type="term" value="C:membrane"/>
    <property type="evidence" value="ECO:0007669"/>
    <property type="project" value="UniProtKB-SubCell"/>
</dbReference>
<evidence type="ECO:0000256" key="4">
    <source>
        <dbReference type="ARBA" id="ARBA00022729"/>
    </source>
</evidence>
<evidence type="ECO:0000256" key="7">
    <source>
        <dbReference type="ARBA" id="ARBA00023180"/>
    </source>
</evidence>
<reference evidence="8 9" key="1">
    <citation type="submission" date="2019-01" db="EMBL/GenBank/DDBJ databases">
        <title>Sequencing of cultivated peanut Arachis hypogaea provides insights into genome evolution and oil improvement.</title>
        <authorList>
            <person name="Chen X."/>
        </authorList>
    </citation>
    <scope>NUCLEOTIDE SEQUENCE [LARGE SCALE GENOMIC DNA]</scope>
    <source>
        <strain evidence="9">cv. Fuhuasheng</strain>
        <tissue evidence="8">Leaves</tissue>
    </source>
</reference>
<protein>
    <submittedName>
        <fullName evidence="8">Uncharacterized protein</fullName>
    </submittedName>
</protein>
<dbReference type="STRING" id="3818.A0A444ZN43"/>
<keyword evidence="7" id="KW-0325">Glycoprotein</keyword>
<evidence type="ECO:0000256" key="2">
    <source>
        <dbReference type="ARBA" id="ARBA00022527"/>
    </source>
</evidence>
<dbReference type="EMBL" id="SDMP01000014">
    <property type="protein sequence ID" value="RYR15544.1"/>
    <property type="molecule type" value="Genomic_DNA"/>
</dbReference>
<keyword evidence="3" id="KW-0812">Transmembrane</keyword>
<proteinExistence type="predicted"/>
<keyword evidence="2" id="KW-0418">Kinase</keyword>
<keyword evidence="2" id="KW-0723">Serine/threonine-protein kinase</keyword>
<keyword evidence="6" id="KW-0472">Membrane</keyword>
<keyword evidence="4" id="KW-0732">Signal</keyword>
<evidence type="ECO:0000313" key="8">
    <source>
        <dbReference type="EMBL" id="RYR15544.1"/>
    </source>
</evidence>
<gene>
    <name evidence="8" type="ORF">Ahy_B04g072346</name>
</gene>
<comment type="subcellular location">
    <subcellularLocation>
        <location evidence="1">Membrane</location>
        <topology evidence="1">Single-pass type I membrane protein</topology>
    </subcellularLocation>
</comment>
<evidence type="ECO:0000256" key="5">
    <source>
        <dbReference type="ARBA" id="ARBA00022989"/>
    </source>
</evidence>
<evidence type="ECO:0000256" key="3">
    <source>
        <dbReference type="ARBA" id="ARBA00022692"/>
    </source>
</evidence>
<dbReference type="InterPro" id="IPR045874">
    <property type="entry name" value="LRK10/LRL21-25-like"/>
</dbReference>
<evidence type="ECO:0000256" key="1">
    <source>
        <dbReference type="ARBA" id="ARBA00004479"/>
    </source>
</evidence>
<dbReference type="AlphaFoldDB" id="A0A444ZN43"/>
<accession>A0A444ZN43</accession>
<dbReference type="GO" id="GO:0004674">
    <property type="term" value="F:protein serine/threonine kinase activity"/>
    <property type="evidence" value="ECO:0007669"/>
    <property type="project" value="UniProtKB-KW"/>
</dbReference>
<dbReference type="Proteomes" id="UP000289738">
    <property type="component" value="Chromosome B04"/>
</dbReference>
<organism evidence="8 9">
    <name type="scientific">Arachis hypogaea</name>
    <name type="common">Peanut</name>
    <dbReference type="NCBI Taxonomy" id="3818"/>
    <lineage>
        <taxon>Eukaryota</taxon>
        <taxon>Viridiplantae</taxon>
        <taxon>Streptophyta</taxon>
        <taxon>Embryophyta</taxon>
        <taxon>Tracheophyta</taxon>
        <taxon>Spermatophyta</taxon>
        <taxon>Magnoliopsida</taxon>
        <taxon>eudicotyledons</taxon>
        <taxon>Gunneridae</taxon>
        <taxon>Pentapetalae</taxon>
        <taxon>rosids</taxon>
        <taxon>fabids</taxon>
        <taxon>Fabales</taxon>
        <taxon>Fabaceae</taxon>
        <taxon>Papilionoideae</taxon>
        <taxon>50 kb inversion clade</taxon>
        <taxon>dalbergioids sensu lato</taxon>
        <taxon>Dalbergieae</taxon>
        <taxon>Pterocarpus clade</taxon>
        <taxon>Arachis</taxon>
    </lineage>
</organism>
<keyword evidence="2" id="KW-0808">Transferase</keyword>
<sequence>MQITNSFGEKLGQGEYDFIRFTSLTFEEEEKIIIKKILLVGLWYIQIDPLKRPSMSKVVKMLQGQLKSIPYL</sequence>